<organism evidence="9 10">
    <name type="scientific">Candidatus Nomurabacteria bacterium RIFCSPHIGHO2_01_FULL_38_19</name>
    <dbReference type="NCBI Taxonomy" id="1801732"/>
    <lineage>
        <taxon>Bacteria</taxon>
        <taxon>Candidatus Nomuraibacteriota</taxon>
    </lineage>
</organism>
<dbReference type="GO" id="GO:0005886">
    <property type="term" value="C:plasma membrane"/>
    <property type="evidence" value="ECO:0007669"/>
    <property type="project" value="UniProtKB-SubCell"/>
</dbReference>
<dbReference type="EMBL" id="MFTI01000007">
    <property type="protein sequence ID" value="OGI61049.1"/>
    <property type="molecule type" value="Genomic_DNA"/>
</dbReference>
<evidence type="ECO:0000256" key="3">
    <source>
        <dbReference type="ARBA" id="ARBA00022475"/>
    </source>
</evidence>
<evidence type="ECO:0000256" key="5">
    <source>
        <dbReference type="ARBA" id="ARBA00022989"/>
    </source>
</evidence>
<dbReference type="STRING" id="1801732.A2814_02220"/>
<feature type="domain" description="Type II secretion system protein GspF" evidence="8">
    <location>
        <begin position="274"/>
        <end position="396"/>
    </location>
</feature>
<reference evidence="9 10" key="1">
    <citation type="journal article" date="2016" name="Nat. Commun.">
        <title>Thousands of microbial genomes shed light on interconnected biogeochemical processes in an aquifer system.</title>
        <authorList>
            <person name="Anantharaman K."/>
            <person name="Brown C.T."/>
            <person name="Hug L.A."/>
            <person name="Sharon I."/>
            <person name="Castelle C.J."/>
            <person name="Probst A.J."/>
            <person name="Thomas B.C."/>
            <person name="Singh A."/>
            <person name="Wilkins M.J."/>
            <person name="Karaoz U."/>
            <person name="Brodie E.L."/>
            <person name="Williams K.H."/>
            <person name="Hubbard S.S."/>
            <person name="Banfield J.F."/>
        </authorList>
    </citation>
    <scope>NUCLEOTIDE SEQUENCE [LARGE SCALE GENOMIC DNA]</scope>
</reference>
<evidence type="ECO:0000313" key="9">
    <source>
        <dbReference type="EMBL" id="OGI61049.1"/>
    </source>
</evidence>
<comment type="caution">
    <text evidence="9">The sequence shown here is derived from an EMBL/GenBank/DDBJ whole genome shotgun (WGS) entry which is preliminary data.</text>
</comment>
<dbReference type="PANTHER" id="PTHR30012">
    <property type="entry name" value="GENERAL SECRETION PATHWAY PROTEIN"/>
    <property type="match status" value="1"/>
</dbReference>
<evidence type="ECO:0000256" key="2">
    <source>
        <dbReference type="ARBA" id="ARBA00005745"/>
    </source>
</evidence>
<dbReference type="PANTHER" id="PTHR30012:SF0">
    <property type="entry name" value="TYPE II SECRETION SYSTEM PROTEIN F-RELATED"/>
    <property type="match status" value="1"/>
</dbReference>
<evidence type="ECO:0000256" key="4">
    <source>
        <dbReference type="ARBA" id="ARBA00022692"/>
    </source>
</evidence>
<evidence type="ECO:0000256" key="6">
    <source>
        <dbReference type="ARBA" id="ARBA00023136"/>
    </source>
</evidence>
<accession>A0A1F6UUQ1</accession>
<dbReference type="InterPro" id="IPR042094">
    <property type="entry name" value="T2SS_GspF_sf"/>
</dbReference>
<name>A0A1F6UUQ1_9BACT</name>
<sequence>MLFSYRAKLKNGEIFEGVLEAADRFSLSRELRNRGDTPLSIREKSGSFFDKVSAFGNIFSRIKVGEQIILTKNLSGMLKAGLSLSRALSVLKKQTKNKTLARILNSLTNDINRGETFSAGLSKFPEVFSKLFVSMTKAGEESGNLSGALSDIGINLEKSHSLTKKIHGALIYPGIIMSAMVVIGVLMFAFVVPTLASTFKELGVVLPLSTRVLIFLGNFFSNNLILTFVAILGLALGIYLIFRAKFMAKYIDFIIVRIPMVGNLVKELNTARTARSMSSLLLAGVSITRAVEITIDVVQNIYYKKVLNQAKLALERGAPFSEVFEVNSKLYPIMMSEMIQVGEETGKLSDMLLQIALFYEEEIEDKTKNLSTIIEPVLMVVIGAGVGFFAISMISPLYSILGSIN</sequence>
<dbReference type="Proteomes" id="UP000177869">
    <property type="component" value="Unassembled WGS sequence"/>
</dbReference>
<feature type="transmembrane region" description="Helical" evidence="7">
    <location>
        <begin position="212"/>
        <end position="242"/>
    </location>
</feature>
<evidence type="ECO:0000313" key="10">
    <source>
        <dbReference type="Proteomes" id="UP000177869"/>
    </source>
</evidence>
<comment type="subcellular location">
    <subcellularLocation>
        <location evidence="1">Cell membrane</location>
        <topology evidence="1">Multi-pass membrane protein</topology>
    </subcellularLocation>
</comment>
<gene>
    <name evidence="9" type="ORF">A2814_02220</name>
</gene>
<protein>
    <recommendedName>
        <fullName evidence="8">Type II secretion system protein GspF domain-containing protein</fullName>
    </recommendedName>
</protein>
<dbReference type="PRINTS" id="PR00812">
    <property type="entry name" value="BCTERIALGSPF"/>
</dbReference>
<keyword evidence="5 7" id="KW-1133">Transmembrane helix</keyword>
<dbReference type="Pfam" id="PF00482">
    <property type="entry name" value="T2SSF"/>
    <property type="match status" value="2"/>
</dbReference>
<comment type="similarity">
    <text evidence="2">Belongs to the GSP F family.</text>
</comment>
<dbReference type="Gene3D" id="1.20.81.30">
    <property type="entry name" value="Type II secretion system (T2SS), domain F"/>
    <property type="match status" value="2"/>
</dbReference>
<dbReference type="AlphaFoldDB" id="A0A1F6UUQ1"/>
<keyword evidence="3" id="KW-1003">Cell membrane</keyword>
<dbReference type="InterPro" id="IPR018076">
    <property type="entry name" value="T2SS_GspF_dom"/>
</dbReference>
<dbReference type="InterPro" id="IPR003004">
    <property type="entry name" value="GspF/PilC"/>
</dbReference>
<keyword evidence="6 7" id="KW-0472">Membrane</keyword>
<evidence type="ECO:0000259" key="8">
    <source>
        <dbReference type="Pfam" id="PF00482"/>
    </source>
</evidence>
<keyword evidence="4 7" id="KW-0812">Transmembrane</keyword>
<evidence type="ECO:0000256" key="7">
    <source>
        <dbReference type="SAM" id="Phobius"/>
    </source>
</evidence>
<feature type="transmembrane region" description="Helical" evidence="7">
    <location>
        <begin position="377"/>
        <end position="401"/>
    </location>
</feature>
<feature type="transmembrane region" description="Helical" evidence="7">
    <location>
        <begin position="169"/>
        <end position="192"/>
    </location>
</feature>
<evidence type="ECO:0000256" key="1">
    <source>
        <dbReference type="ARBA" id="ARBA00004651"/>
    </source>
</evidence>
<feature type="domain" description="Type II secretion system protein GspF" evidence="8">
    <location>
        <begin position="71"/>
        <end position="193"/>
    </location>
</feature>
<proteinExistence type="inferred from homology"/>